<gene>
    <name evidence="1" type="ORF">DY240_10680</name>
</gene>
<dbReference type="GO" id="GO:0005524">
    <property type="term" value="F:ATP binding"/>
    <property type="evidence" value="ECO:0007669"/>
    <property type="project" value="UniProtKB-KW"/>
</dbReference>
<accession>A0A418KSH9</accession>
<feature type="non-terminal residue" evidence="1">
    <location>
        <position position="1"/>
    </location>
</feature>
<reference evidence="1 2" key="1">
    <citation type="submission" date="2018-09" db="EMBL/GenBank/DDBJ databases">
        <title>Isolation, diversity and antifungal activity of actinobacteria from wheat.</title>
        <authorList>
            <person name="Han C."/>
        </authorList>
    </citation>
    <scope>NUCLEOTIDE SEQUENCE [LARGE SCALE GENOMIC DNA]</scope>
    <source>
        <strain evidence="1 2">NEAU-YY265</strain>
    </source>
</reference>
<dbReference type="EMBL" id="QUAL01000097">
    <property type="protein sequence ID" value="RIQ26273.1"/>
    <property type="molecule type" value="Genomic_DNA"/>
</dbReference>
<name>A0A418KSH9_9ACTN</name>
<evidence type="ECO:0000313" key="2">
    <source>
        <dbReference type="Proteomes" id="UP000284057"/>
    </source>
</evidence>
<keyword evidence="1" id="KW-0067">ATP-binding</keyword>
<keyword evidence="1" id="KW-0547">Nucleotide-binding</keyword>
<protein>
    <submittedName>
        <fullName evidence="1">Daunorubicin/doxorubicin resistance ABC transporter ATP-binding protein DrrA</fullName>
    </submittedName>
</protein>
<organism evidence="1 2">
    <name type="scientific">Jiangella rhizosphaerae</name>
    <dbReference type="NCBI Taxonomy" id="2293569"/>
    <lineage>
        <taxon>Bacteria</taxon>
        <taxon>Bacillati</taxon>
        <taxon>Actinomycetota</taxon>
        <taxon>Actinomycetes</taxon>
        <taxon>Jiangellales</taxon>
        <taxon>Jiangellaceae</taxon>
        <taxon>Jiangella</taxon>
    </lineage>
</organism>
<keyword evidence="2" id="KW-1185">Reference proteome</keyword>
<dbReference type="Proteomes" id="UP000284057">
    <property type="component" value="Unassembled WGS sequence"/>
</dbReference>
<proteinExistence type="predicted"/>
<evidence type="ECO:0000313" key="1">
    <source>
        <dbReference type="EMBL" id="RIQ26273.1"/>
    </source>
</evidence>
<sequence length="62" mass="6034">HAVGAVEVAGPAVAVPVAGAGAVTAFCAALAAAGLTPEDVAVRRPTLDDVFVHVNTAEGQVR</sequence>
<comment type="caution">
    <text evidence="1">The sequence shown here is derived from an EMBL/GenBank/DDBJ whole genome shotgun (WGS) entry which is preliminary data.</text>
</comment>
<dbReference type="AlphaFoldDB" id="A0A418KSH9"/>